<dbReference type="Pfam" id="PF14435">
    <property type="entry name" value="SUKH-4"/>
    <property type="match status" value="1"/>
</dbReference>
<evidence type="ECO:0000313" key="1">
    <source>
        <dbReference type="EMBL" id="MBC6471369.1"/>
    </source>
</evidence>
<protein>
    <submittedName>
        <fullName evidence="1">SUKH-4 family immunity protein</fullName>
    </submittedName>
</protein>
<organism evidence="1 2">
    <name type="scientific">Actinomadura alba</name>
    <dbReference type="NCBI Taxonomy" id="406431"/>
    <lineage>
        <taxon>Bacteria</taxon>
        <taxon>Bacillati</taxon>
        <taxon>Actinomycetota</taxon>
        <taxon>Actinomycetes</taxon>
        <taxon>Streptosporangiales</taxon>
        <taxon>Thermomonosporaceae</taxon>
        <taxon>Actinomadura</taxon>
    </lineage>
</organism>
<gene>
    <name evidence="1" type="ORF">HKK74_38690</name>
</gene>
<sequence>MSNMLRSREAPVRFFYYFTAADNLLLIAADSVGDCLRFGFTRDGNMVCVSAVDSSVWEVPVNETGGESLINSSIDSFLEIMAICEDLISRHERADDEGELGEEHIERWIETSESICRRIEEIDPSSLFAGSYWSDFLSDVANGDYE</sequence>
<comment type="caution">
    <text evidence="1">The sequence shown here is derived from an EMBL/GenBank/DDBJ whole genome shotgun (WGS) entry which is preliminary data.</text>
</comment>
<dbReference type="InterPro" id="IPR025851">
    <property type="entry name" value="SUKH-4"/>
</dbReference>
<evidence type="ECO:0000313" key="2">
    <source>
        <dbReference type="Proteomes" id="UP000805614"/>
    </source>
</evidence>
<proteinExistence type="predicted"/>
<dbReference type="Proteomes" id="UP000805614">
    <property type="component" value="Unassembled WGS sequence"/>
</dbReference>
<accession>A0ABR7M2Q0</accession>
<keyword evidence="2" id="KW-1185">Reference proteome</keyword>
<name>A0ABR7M2Q0_9ACTN</name>
<reference evidence="1 2" key="1">
    <citation type="submission" date="2020-06" db="EMBL/GenBank/DDBJ databases">
        <title>Actinomadura xiongansis sp. nov., isolated from soil of Baiyangdian.</title>
        <authorList>
            <person name="Zhang X."/>
        </authorList>
    </citation>
    <scope>NUCLEOTIDE SEQUENCE [LARGE SCALE GENOMIC DNA]</scope>
    <source>
        <strain evidence="1 2">HBUM206468</strain>
    </source>
</reference>
<dbReference type="EMBL" id="JABVEC010000074">
    <property type="protein sequence ID" value="MBC6471369.1"/>
    <property type="molecule type" value="Genomic_DNA"/>
</dbReference>